<accession>A0A7D4QE30</accession>
<protein>
    <submittedName>
        <fullName evidence="2">NAD-dependent epimerase/dehydratase family protein</fullName>
    </submittedName>
</protein>
<name>A0A7D4QE30_9SPHI</name>
<dbReference type="PANTHER" id="PTHR43245">
    <property type="entry name" value="BIFUNCTIONAL POLYMYXIN RESISTANCE PROTEIN ARNA"/>
    <property type="match status" value="1"/>
</dbReference>
<evidence type="ECO:0000313" key="3">
    <source>
        <dbReference type="Proteomes" id="UP000505355"/>
    </source>
</evidence>
<sequence>MKVIITGATGFLGKTIVQNLIALQHDVFTLARDNADITSDLAINIPSLPACDLLIHAAGKAHIVPKTEEEKKDFFDVNVKGTQNLLRGSEASGLPKSFVFISSVAVYGLESGTNIKEDMPLLAKEAYGESKIEAERLVWAWCQKNNVTCTILRLPLLAGSNPPGNLGAMILGIKKGYYFNIAGGKAKKSIVLIDDVANAVLTAASTGGIYNLTDGYNPSFYELSTFIAKQLHKKQPFNMPYFIAKMLAFTGDIIGSKSPINSVKLNKITADLTFDDSKARALLKWAPQPVLKGLKL</sequence>
<dbReference type="RefSeq" id="WP_173414106.1">
    <property type="nucleotide sequence ID" value="NZ_CP054139.1"/>
</dbReference>
<dbReference type="PANTHER" id="PTHR43245:SF58">
    <property type="entry name" value="BLL5923 PROTEIN"/>
    <property type="match status" value="1"/>
</dbReference>
<dbReference type="InterPro" id="IPR036291">
    <property type="entry name" value="NAD(P)-bd_dom_sf"/>
</dbReference>
<dbReference type="AlphaFoldDB" id="A0A7D4QE30"/>
<proteinExistence type="predicted"/>
<keyword evidence="3" id="KW-1185">Reference proteome</keyword>
<gene>
    <name evidence="2" type="ORF">HQ865_06455</name>
</gene>
<dbReference type="KEGG" id="mmab:HQ865_06455"/>
<organism evidence="2 3">
    <name type="scientific">Mucilaginibacter mali</name>
    <dbReference type="NCBI Taxonomy" id="2740462"/>
    <lineage>
        <taxon>Bacteria</taxon>
        <taxon>Pseudomonadati</taxon>
        <taxon>Bacteroidota</taxon>
        <taxon>Sphingobacteriia</taxon>
        <taxon>Sphingobacteriales</taxon>
        <taxon>Sphingobacteriaceae</taxon>
        <taxon>Mucilaginibacter</taxon>
    </lineage>
</organism>
<feature type="domain" description="NAD-dependent epimerase/dehydratase" evidence="1">
    <location>
        <begin position="3"/>
        <end position="211"/>
    </location>
</feature>
<dbReference type="InterPro" id="IPR001509">
    <property type="entry name" value="Epimerase_deHydtase"/>
</dbReference>
<dbReference type="Pfam" id="PF01370">
    <property type="entry name" value="Epimerase"/>
    <property type="match status" value="1"/>
</dbReference>
<dbReference type="SUPFAM" id="SSF51735">
    <property type="entry name" value="NAD(P)-binding Rossmann-fold domains"/>
    <property type="match status" value="1"/>
</dbReference>
<dbReference type="Gene3D" id="3.40.50.720">
    <property type="entry name" value="NAD(P)-binding Rossmann-like Domain"/>
    <property type="match status" value="1"/>
</dbReference>
<reference evidence="2 3" key="1">
    <citation type="submission" date="2020-05" db="EMBL/GenBank/DDBJ databases">
        <title>Mucilaginibacter mali sp. nov.</title>
        <authorList>
            <person name="Kim H.S."/>
            <person name="Lee K.C."/>
            <person name="Suh M.K."/>
            <person name="Kim J.-S."/>
            <person name="Han K.-I."/>
            <person name="Eom M.K."/>
            <person name="Shin Y.K."/>
            <person name="Lee J.-S."/>
        </authorList>
    </citation>
    <scope>NUCLEOTIDE SEQUENCE [LARGE SCALE GENOMIC DNA]</scope>
    <source>
        <strain evidence="2 3">G2-14</strain>
    </source>
</reference>
<dbReference type="Proteomes" id="UP000505355">
    <property type="component" value="Chromosome"/>
</dbReference>
<evidence type="ECO:0000313" key="2">
    <source>
        <dbReference type="EMBL" id="QKJ29412.1"/>
    </source>
</evidence>
<dbReference type="EMBL" id="CP054139">
    <property type="protein sequence ID" value="QKJ29412.1"/>
    <property type="molecule type" value="Genomic_DNA"/>
</dbReference>
<evidence type="ECO:0000259" key="1">
    <source>
        <dbReference type="Pfam" id="PF01370"/>
    </source>
</evidence>
<dbReference type="InterPro" id="IPR050177">
    <property type="entry name" value="Lipid_A_modif_metabolic_enz"/>
</dbReference>